<keyword evidence="2" id="KW-1185">Reference proteome</keyword>
<dbReference type="InterPro" id="IPR009229">
    <property type="entry name" value="AgrD"/>
</dbReference>
<protein>
    <submittedName>
        <fullName evidence="1">Cyclic lactone autoinducer peptide</fullName>
    </submittedName>
</protein>
<comment type="caution">
    <text evidence="1">The sequence shown here is derived from an EMBL/GenBank/DDBJ whole genome shotgun (WGS) entry which is preliminary data.</text>
</comment>
<name>A0ABV1H8K2_9FIRM</name>
<dbReference type="NCBIfam" id="TIGR04223">
    <property type="entry name" value="quorum_AgrD"/>
    <property type="match status" value="1"/>
</dbReference>
<evidence type="ECO:0000313" key="1">
    <source>
        <dbReference type="EMBL" id="MEQ2555805.1"/>
    </source>
</evidence>
<organism evidence="1 2">
    <name type="scientific">Lachnospira intestinalis</name>
    <dbReference type="NCBI Taxonomy" id="3133158"/>
    <lineage>
        <taxon>Bacteria</taxon>
        <taxon>Bacillati</taxon>
        <taxon>Bacillota</taxon>
        <taxon>Clostridia</taxon>
        <taxon>Lachnospirales</taxon>
        <taxon>Lachnospiraceae</taxon>
        <taxon>Lachnospira</taxon>
    </lineage>
</organism>
<gene>
    <name evidence="1" type="ORF">WMO37_12465</name>
</gene>
<dbReference type="EMBL" id="JBBMFS010000012">
    <property type="protein sequence ID" value="MEQ2555805.1"/>
    <property type="molecule type" value="Genomic_DNA"/>
</dbReference>
<evidence type="ECO:0000313" key="2">
    <source>
        <dbReference type="Proteomes" id="UP001546774"/>
    </source>
</evidence>
<dbReference type="Proteomes" id="UP001546774">
    <property type="component" value="Unassembled WGS sequence"/>
</dbReference>
<sequence length="53" mass="5946">MKKVTEAVLTGIAKISKETAKKDANSACTFLMYQPQIPETVKQLKKYQGSKRD</sequence>
<reference evidence="1" key="1">
    <citation type="submission" date="2024-03" db="EMBL/GenBank/DDBJ databases">
        <title>Human intestinal bacterial collection.</title>
        <authorList>
            <person name="Pauvert C."/>
            <person name="Hitch T.C.A."/>
            <person name="Clavel T."/>
        </authorList>
    </citation>
    <scope>NUCLEOTIDE SEQUENCE [LARGE SCALE GENOMIC DNA]</scope>
    <source>
        <strain evidence="1">CLA-AA-H89B</strain>
    </source>
</reference>
<proteinExistence type="predicted"/>
<accession>A0ABV1H8K2</accession>